<gene>
    <name evidence="8" type="ORF">PPERSA_12677</name>
</gene>
<protein>
    <submittedName>
        <fullName evidence="8">Uncharacterized protein</fullName>
    </submittedName>
</protein>
<dbReference type="GO" id="GO:0005886">
    <property type="term" value="C:plasma membrane"/>
    <property type="evidence" value="ECO:0007669"/>
    <property type="project" value="TreeGrafter"/>
</dbReference>
<dbReference type="FunCoup" id="A0A0V0QMQ0">
    <property type="interactions" value="69"/>
</dbReference>
<dbReference type="Pfam" id="PF03381">
    <property type="entry name" value="CDC50"/>
    <property type="match status" value="1"/>
</dbReference>
<proteinExistence type="inferred from homology"/>
<evidence type="ECO:0000256" key="3">
    <source>
        <dbReference type="ARBA" id="ARBA00022692"/>
    </source>
</evidence>
<keyword evidence="9" id="KW-1185">Reference proteome</keyword>
<organism evidence="8 9">
    <name type="scientific">Pseudocohnilembus persalinus</name>
    <name type="common">Ciliate</name>
    <dbReference type="NCBI Taxonomy" id="266149"/>
    <lineage>
        <taxon>Eukaryota</taxon>
        <taxon>Sar</taxon>
        <taxon>Alveolata</taxon>
        <taxon>Ciliophora</taxon>
        <taxon>Intramacronucleata</taxon>
        <taxon>Oligohymenophorea</taxon>
        <taxon>Scuticociliatia</taxon>
        <taxon>Philasterida</taxon>
        <taxon>Pseudocohnilembidae</taxon>
        <taxon>Pseudocohnilembus</taxon>
    </lineage>
</organism>
<comment type="similarity">
    <text evidence="2 6">Belongs to the CDC50/LEM3 family.</text>
</comment>
<evidence type="ECO:0000313" key="8">
    <source>
        <dbReference type="EMBL" id="KRX03547.1"/>
    </source>
</evidence>
<evidence type="ECO:0000256" key="6">
    <source>
        <dbReference type="PIRNR" id="PIRNR015840"/>
    </source>
</evidence>
<dbReference type="InParanoid" id="A0A0V0QMQ0"/>
<evidence type="ECO:0000313" key="9">
    <source>
        <dbReference type="Proteomes" id="UP000054937"/>
    </source>
</evidence>
<dbReference type="GO" id="GO:0005783">
    <property type="term" value="C:endoplasmic reticulum"/>
    <property type="evidence" value="ECO:0007669"/>
    <property type="project" value="TreeGrafter"/>
</dbReference>
<dbReference type="PIRSF" id="PIRSF015840">
    <property type="entry name" value="DUF284_TM_euk"/>
    <property type="match status" value="1"/>
</dbReference>
<dbReference type="OrthoDB" id="340608at2759"/>
<evidence type="ECO:0000256" key="7">
    <source>
        <dbReference type="SAM" id="Phobius"/>
    </source>
</evidence>
<keyword evidence="4 7" id="KW-1133">Transmembrane helix</keyword>
<dbReference type="InterPro" id="IPR005045">
    <property type="entry name" value="CDC50/LEM3_fam"/>
</dbReference>
<keyword evidence="3 7" id="KW-0812">Transmembrane</keyword>
<dbReference type="PANTHER" id="PTHR10926">
    <property type="entry name" value="CELL CYCLE CONTROL PROTEIN 50"/>
    <property type="match status" value="1"/>
</dbReference>
<evidence type="ECO:0000256" key="5">
    <source>
        <dbReference type="ARBA" id="ARBA00023136"/>
    </source>
</evidence>
<evidence type="ECO:0000256" key="1">
    <source>
        <dbReference type="ARBA" id="ARBA00004141"/>
    </source>
</evidence>
<name>A0A0V0QMQ0_PSEPJ</name>
<comment type="subcellular location">
    <subcellularLocation>
        <location evidence="1">Membrane</location>
        <topology evidence="1">Multi-pass membrane protein</topology>
    </subcellularLocation>
</comment>
<accession>A0A0V0QMQ0</accession>
<dbReference type="Proteomes" id="UP000054937">
    <property type="component" value="Unassembled WGS sequence"/>
</dbReference>
<evidence type="ECO:0000256" key="2">
    <source>
        <dbReference type="ARBA" id="ARBA00009457"/>
    </source>
</evidence>
<feature type="transmembrane region" description="Helical" evidence="7">
    <location>
        <begin position="59"/>
        <end position="81"/>
    </location>
</feature>
<sequence>MLNTQNILILQINQIFKFYNRPFENNNQKKEKQGMSMTEAFKQQVMKAWQPVPTVNSTIILFSVFTLFFIVFGIILLAYSLDIKEYSVQYNDELDLKEFQEKSSDYVSDDYQQLTIEIKEDMKAPVYVYYELQNFYQNNRRYVKSKNSDQLKGEKVGKGAASDDCDPIVTNSDVGRTISYTGVPLDPDAVANPCGMIAKSYFTDEYMLRKSDTSFDINGEIDGYFKISAKDIAWPSDKEHKYANSENSESEQWMDYDNERFMVWMRTAALPKFRKIWGKINEDIPAGTYTIDILNVYDVEPFDGKKTLIFSTSNAFGGKNLFLAIAYLIAGGLSLIVTVAFLVKKFAHKKQKPQ</sequence>
<feature type="transmembrane region" description="Helical" evidence="7">
    <location>
        <begin position="321"/>
        <end position="343"/>
    </location>
</feature>
<reference evidence="8 9" key="1">
    <citation type="journal article" date="2015" name="Sci. Rep.">
        <title>Genome of the facultative scuticociliatosis pathogen Pseudocohnilembus persalinus provides insight into its virulence through horizontal gene transfer.</title>
        <authorList>
            <person name="Xiong J."/>
            <person name="Wang G."/>
            <person name="Cheng J."/>
            <person name="Tian M."/>
            <person name="Pan X."/>
            <person name="Warren A."/>
            <person name="Jiang C."/>
            <person name="Yuan D."/>
            <person name="Miao W."/>
        </authorList>
    </citation>
    <scope>NUCLEOTIDE SEQUENCE [LARGE SCALE GENOMIC DNA]</scope>
    <source>
        <strain evidence="8">36N120E</strain>
    </source>
</reference>
<dbReference type="OMA" id="IPWSMFN"/>
<comment type="caution">
    <text evidence="8">The sequence shown here is derived from an EMBL/GenBank/DDBJ whole genome shotgun (WGS) entry which is preliminary data.</text>
</comment>
<dbReference type="AlphaFoldDB" id="A0A0V0QMQ0"/>
<dbReference type="GO" id="GO:0005794">
    <property type="term" value="C:Golgi apparatus"/>
    <property type="evidence" value="ECO:0007669"/>
    <property type="project" value="TreeGrafter"/>
</dbReference>
<keyword evidence="5 6" id="KW-0472">Membrane</keyword>
<dbReference type="EMBL" id="LDAU01000130">
    <property type="protein sequence ID" value="KRX03547.1"/>
    <property type="molecule type" value="Genomic_DNA"/>
</dbReference>
<evidence type="ECO:0000256" key="4">
    <source>
        <dbReference type="ARBA" id="ARBA00022989"/>
    </source>
</evidence>
<dbReference type="PANTHER" id="PTHR10926:SF0">
    <property type="entry name" value="CDC50, ISOFORM A"/>
    <property type="match status" value="1"/>
</dbReference>